<dbReference type="InterPro" id="IPR051315">
    <property type="entry name" value="Bact_Chemotaxis_CheA"/>
</dbReference>
<dbReference type="GO" id="GO:0000155">
    <property type="term" value="F:phosphorelay sensor kinase activity"/>
    <property type="evidence" value="ECO:0007669"/>
    <property type="project" value="UniProtKB-ARBA"/>
</dbReference>
<evidence type="ECO:0000259" key="13">
    <source>
        <dbReference type="PROSITE" id="PS50851"/>
    </source>
</evidence>
<dbReference type="InterPro" id="IPR036890">
    <property type="entry name" value="HATPase_C_sf"/>
</dbReference>
<dbReference type="InterPro" id="IPR003594">
    <property type="entry name" value="HATPase_dom"/>
</dbReference>
<dbReference type="InterPro" id="IPR036061">
    <property type="entry name" value="CheW-like_dom_sf"/>
</dbReference>
<name>G0AC01_COLFT</name>
<feature type="domain" description="Response regulatory" evidence="12">
    <location>
        <begin position="659"/>
        <end position="775"/>
    </location>
</feature>
<evidence type="ECO:0000313" key="15">
    <source>
        <dbReference type="EMBL" id="AEK62198.1"/>
    </source>
</evidence>
<gene>
    <name evidence="15" type="ordered locus">CFU_2371</name>
</gene>
<dbReference type="PRINTS" id="PR00344">
    <property type="entry name" value="BCTRLSENSOR"/>
</dbReference>
<reference evidence="15 16" key="4">
    <citation type="journal article" date="2010" name="Environ. Microbiol.">
        <title>The bacterial genus Collimonas: mycophagy, weathering and other adaptive solutions to life in oligotrophic soil environments.</title>
        <authorList>
            <person name="Leveau J.H."/>
            <person name="Uroz S."/>
            <person name="de Boer W."/>
        </authorList>
    </citation>
    <scope>NUCLEOTIDE SEQUENCE [LARGE SCALE GENOMIC DNA]</scope>
    <source>
        <strain evidence="15 16">Ter331</strain>
    </source>
</reference>
<feature type="domain" description="CheW-like" evidence="13">
    <location>
        <begin position="501"/>
        <end position="635"/>
    </location>
</feature>
<evidence type="ECO:0000259" key="11">
    <source>
        <dbReference type="PROSITE" id="PS50109"/>
    </source>
</evidence>
<evidence type="ECO:0000256" key="9">
    <source>
        <dbReference type="PROSITE-ProRule" id="PRU00110"/>
    </source>
</evidence>
<dbReference type="InterPro" id="IPR001789">
    <property type="entry name" value="Sig_transdc_resp-reg_receiver"/>
</dbReference>
<dbReference type="KEGG" id="cfu:CFU_2371"/>
<dbReference type="EC" id="2.7.13.3" evidence="2"/>
<evidence type="ECO:0000313" key="16">
    <source>
        <dbReference type="Proteomes" id="UP000008392"/>
    </source>
</evidence>
<dbReference type="PROSITE" id="PS50109">
    <property type="entry name" value="HIS_KIN"/>
    <property type="match status" value="1"/>
</dbReference>
<dbReference type="eggNOG" id="COG0745">
    <property type="taxonomic scope" value="Bacteria"/>
</dbReference>
<dbReference type="RefSeq" id="WP_014006351.1">
    <property type="nucleotide sequence ID" value="NC_015856.1"/>
</dbReference>
<dbReference type="SMART" id="SM00260">
    <property type="entry name" value="CheW"/>
    <property type="match status" value="1"/>
</dbReference>
<dbReference type="PROSITE" id="PS50851">
    <property type="entry name" value="CHEW"/>
    <property type="match status" value="1"/>
</dbReference>
<dbReference type="Gene3D" id="3.40.50.2300">
    <property type="match status" value="1"/>
</dbReference>
<evidence type="ECO:0000256" key="1">
    <source>
        <dbReference type="ARBA" id="ARBA00000085"/>
    </source>
</evidence>
<dbReference type="SUPFAM" id="SSF50341">
    <property type="entry name" value="CheW-like"/>
    <property type="match status" value="1"/>
</dbReference>
<evidence type="ECO:0000256" key="5">
    <source>
        <dbReference type="ARBA" id="ARBA00022679"/>
    </source>
</evidence>
<evidence type="ECO:0000259" key="14">
    <source>
        <dbReference type="PROSITE" id="PS50894"/>
    </source>
</evidence>
<evidence type="ECO:0000256" key="8">
    <source>
        <dbReference type="ARBA" id="ARBA00035100"/>
    </source>
</evidence>
<evidence type="ECO:0000256" key="6">
    <source>
        <dbReference type="ARBA" id="ARBA00022777"/>
    </source>
</evidence>
<dbReference type="Gene3D" id="1.20.120.160">
    <property type="entry name" value="HPT domain"/>
    <property type="match status" value="1"/>
</dbReference>
<dbReference type="InterPro" id="IPR036641">
    <property type="entry name" value="HPT_dom_sf"/>
</dbReference>
<dbReference type="SMART" id="SM00448">
    <property type="entry name" value="REC"/>
    <property type="match status" value="1"/>
</dbReference>
<dbReference type="InterPro" id="IPR011006">
    <property type="entry name" value="CheY-like_superfamily"/>
</dbReference>
<dbReference type="Proteomes" id="UP000008392">
    <property type="component" value="Chromosome"/>
</dbReference>
<dbReference type="SUPFAM" id="SSF55874">
    <property type="entry name" value="ATPase domain of HSP90 chaperone/DNA topoisomerase II/histidine kinase"/>
    <property type="match status" value="1"/>
</dbReference>
<comment type="catalytic activity">
    <reaction evidence="1">
        <text>ATP + protein L-histidine = ADP + protein N-phospho-L-histidine.</text>
        <dbReference type="EC" id="2.7.13.3"/>
    </reaction>
</comment>
<dbReference type="InterPro" id="IPR002545">
    <property type="entry name" value="CheW-lke_dom"/>
</dbReference>
<dbReference type="InterPro" id="IPR004358">
    <property type="entry name" value="Sig_transdc_His_kin-like_C"/>
</dbReference>
<reference evidence="15 16" key="1">
    <citation type="journal article" date="2004" name="Environ. Microbiol.">
        <title>Phylogeny-function analysis of (meta)genomic libraries: screening for expression of ribosomal RNA genes by large-insert library fluorescent in situ hybridization (LIL-FISH).</title>
        <authorList>
            <person name="Leveau J.H."/>
            <person name="Gerards S."/>
            <person name="de Boer W."/>
            <person name="van Veen J.A."/>
        </authorList>
    </citation>
    <scope>NUCLEOTIDE SEQUENCE [LARGE SCALE GENOMIC DNA]</scope>
    <source>
        <strain evidence="15 16">Ter331</strain>
    </source>
</reference>
<dbReference type="Gene3D" id="3.30.565.10">
    <property type="entry name" value="Histidine kinase-like ATPase, C-terminal domain"/>
    <property type="match status" value="1"/>
</dbReference>
<dbReference type="SUPFAM" id="SSF47226">
    <property type="entry name" value="Histidine-containing phosphotransfer domain, HPT domain"/>
    <property type="match status" value="1"/>
</dbReference>
<feature type="modified residue" description="4-aspartylphosphate" evidence="10">
    <location>
        <position position="708"/>
    </location>
</feature>
<dbReference type="InterPro" id="IPR008207">
    <property type="entry name" value="Sig_transdc_His_kin_Hpt_dom"/>
</dbReference>
<dbReference type="SUPFAM" id="SSF52172">
    <property type="entry name" value="CheY-like"/>
    <property type="match status" value="1"/>
</dbReference>
<dbReference type="PANTHER" id="PTHR43395">
    <property type="entry name" value="SENSOR HISTIDINE KINASE CHEA"/>
    <property type="match status" value="1"/>
</dbReference>
<dbReference type="STRING" id="1005048.CFU_2371"/>
<evidence type="ECO:0000256" key="10">
    <source>
        <dbReference type="PROSITE-ProRule" id="PRU00169"/>
    </source>
</evidence>
<feature type="domain" description="Histidine kinase" evidence="11">
    <location>
        <begin position="267"/>
        <end position="499"/>
    </location>
</feature>
<keyword evidence="16" id="KW-1185">Reference proteome</keyword>
<dbReference type="Pfam" id="PF01627">
    <property type="entry name" value="Hpt"/>
    <property type="match status" value="1"/>
</dbReference>
<keyword evidence="5 15" id="KW-0808">Transferase</keyword>
<evidence type="ECO:0000259" key="12">
    <source>
        <dbReference type="PROSITE" id="PS50110"/>
    </source>
</evidence>
<keyword evidence="7" id="KW-0902">Two-component regulatory system</keyword>
<evidence type="ECO:0000256" key="7">
    <source>
        <dbReference type="ARBA" id="ARBA00023012"/>
    </source>
</evidence>
<accession>G0AC01</accession>
<feature type="domain" description="HPt" evidence="14">
    <location>
        <begin position="4"/>
        <end position="111"/>
    </location>
</feature>
<dbReference type="Pfam" id="PF02518">
    <property type="entry name" value="HATPase_c"/>
    <property type="match status" value="1"/>
</dbReference>
<dbReference type="Pfam" id="PF01584">
    <property type="entry name" value="CheW"/>
    <property type="match status" value="1"/>
</dbReference>
<dbReference type="PANTHER" id="PTHR43395:SF1">
    <property type="entry name" value="CHEMOTAXIS PROTEIN CHEA"/>
    <property type="match status" value="1"/>
</dbReference>
<reference evidence="15 16" key="3">
    <citation type="journal article" date="2008" name="FEMS Microbiol. Ecol.">
        <title>Identification and characterization of genes underlying chitinolysis in Collimonas fungivorans Ter331.</title>
        <authorList>
            <person name="Fritsche K."/>
            <person name="de Boer W."/>
            <person name="Gerards S."/>
            <person name="van den Berg M."/>
            <person name="van Veen J.A."/>
            <person name="Leveau J.H."/>
        </authorList>
    </citation>
    <scope>NUCLEOTIDE SEQUENCE [LARGE SCALE GENOMIC DNA]</scope>
    <source>
        <strain evidence="15 16">Ter331</strain>
    </source>
</reference>
<dbReference type="Pfam" id="PF00072">
    <property type="entry name" value="Response_reg"/>
    <property type="match status" value="1"/>
</dbReference>
<dbReference type="FunFam" id="3.30.565.10:FF:000016">
    <property type="entry name" value="Chemotaxis protein CheA, putative"/>
    <property type="match status" value="1"/>
</dbReference>
<keyword evidence="6 15" id="KW-0418">Kinase</keyword>
<feature type="modified residue" description="Phosphohistidine" evidence="9">
    <location>
        <position position="54"/>
    </location>
</feature>
<dbReference type="PROSITE" id="PS50110">
    <property type="entry name" value="RESPONSE_REGULATORY"/>
    <property type="match status" value="1"/>
</dbReference>
<reference evidence="16" key="6">
    <citation type="submission" date="2011-05" db="EMBL/GenBank/DDBJ databases">
        <title>Complete sequence of Collimonas fungivorans Ter331.</title>
        <authorList>
            <person name="Leveau J.H."/>
        </authorList>
    </citation>
    <scope>NUCLEOTIDE SEQUENCE [LARGE SCALE GENOMIC DNA]</scope>
    <source>
        <strain evidence="16">Ter331</strain>
    </source>
</reference>
<dbReference type="AlphaFoldDB" id="G0AC01"/>
<dbReference type="SMART" id="SM00387">
    <property type="entry name" value="HATPase_c"/>
    <property type="match status" value="1"/>
</dbReference>
<proteinExistence type="predicted"/>
<dbReference type="eggNOG" id="COG0643">
    <property type="taxonomic scope" value="Bacteria"/>
</dbReference>
<reference evidence="15 16" key="5">
    <citation type="journal article" date="2011" name="ISME J.">
        <title>Dual transcriptional profiling of a bacterial/fungal confrontation: Collimonas fungivorans versus Aspergillus niger.</title>
        <authorList>
            <person name="Mela F."/>
            <person name="Fritsche K."/>
            <person name="de Boer W."/>
            <person name="van Veen J.A."/>
            <person name="de Graaff L.H."/>
            <person name="van den Berg M."/>
            <person name="Leveau J.H."/>
        </authorList>
    </citation>
    <scope>NUCLEOTIDE SEQUENCE [LARGE SCALE GENOMIC DNA]</scope>
    <source>
        <strain evidence="15 16">Ter331</strain>
    </source>
</reference>
<dbReference type="Gene3D" id="2.30.30.40">
    <property type="entry name" value="SH3 Domains"/>
    <property type="match status" value="1"/>
</dbReference>
<dbReference type="CDD" id="cd00088">
    <property type="entry name" value="HPT"/>
    <property type="match status" value="1"/>
</dbReference>
<keyword evidence="4 10" id="KW-0597">Phosphoprotein</keyword>
<dbReference type="GO" id="GO:0006935">
    <property type="term" value="P:chemotaxis"/>
    <property type="evidence" value="ECO:0007669"/>
    <property type="project" value="InterPro"/>
</dbReference>
<sequence length="781" mass="86281">MNADELRDASMLDLFRMEVETQAQVMSSGLLAIERAPQHEPPQQQLEACMRAAHSIKGAARIVGVQAGVDVTHVMEDCFVWAQQGKVQLGPRRIDLLLHGVDLLQRIAASAEDLELWQAGSGRKEIETFLRGLETSLQQADDRAREAESVPELVPFSVPISEPAIVAAAETDDAVPAADEAMTGQNQGKNQDKIKNQDQGDRMLRVTAAHLNQLVSLSGESLVESRWLPAFNQSLLRLKRLQQNTAQSLEALHDSLREGNLAGAHLKALQDVRQNIDASQKMLAERLTELELFERRNSSRAQRLYDQALASRMRPFADRVVGYDRMVRDLGRTLGKQVKLEINGQTTQVDRDILEQLDAPLVHLLRNALDHGIETPQQRRAAGKDEEGLVTLTARHHAGLLQITISDDGNGVDLEQLRAAVVRRGLVDHATAGRLSDAELLHFLLLPGFSMRDTVTEISGRGVGLDVVHNMLKRMRGTVQIFSEAGHGMRFQLQLPLTLSLVRSLLVSIGGEPYAFPLAYVNRTMILERSQIESLEGRQHFAFEERQIGLVAASQILQSGDAAASGDRIALVVIGDQTQTYGLQVDRLLGEHMLVVQPLDARLGKIKDVAAAALMEDGSPVLILDVADMLNSVEKLIAQGQLSKIQGNSSQQQVQTSKRVLVVDDSLTVRELERKLLSNRGYTVRVAVDGMDGWNALRSEPFDLVVTDIDMPRMDGIELVTLIKKNLQLKAIPVMIVSYKDRQEDRQRGLEAGADYYLAKASFHDETLLQAVEDLIGEAHS</sequence>
<evidence type="ECO:0000256" key="2">
    <source>
        <dbReference type="ARBA" id="ARBA00012438"/>
    </source>
</evidence>
<dbReference type="SMART" id="SM00073">
    <property type="entry name" value="HPT"/>
    <property type="match status" value="1"/>
</dbReference>
<dbReference type="HOGENOM" id="CLU_000650_2_1_4"/>
<reference evidence="15 16" key="2">
    <citation type="journal article" date="2006" name="J. Microbiol. Methods">
        <title>Genomic flank-sequencing of plasposon insertion sites for rapid identification of functional genes.</title>
        <authorList>
            <person name="Leveau J.H."/>
            <person name="Gerards S."/>
            <person name="Fritsche K."/>
            <person name="Zondag G."/>
            <person name="van Veen J.A."/>
        </authorList>
    </citation>
    <scope>NUCLEOTIDE SEQUENCE [LARGE SCALE GENOMIC DNA]</scope>
    <source>
        <strain evidence="15 16">Ter331</strain>
    </source>
</reference>
<protein>
    <recommendedName>
        <fullName evidence="3">Chemotaxis protein CheA</fullName>
        <ecNumber evidence="2">2.7.13.3</ecNumber>
    </recommendedName>
</protein>
<evidence type="ECO:0000256" key="4">
    <source>
        <dbReference type="ARBA" id="ARBA00022553"/>
    </source>
</evidence>
<organism evidence="15 16">
    <name type="scientific">Collimonas fungivorans (strain Ter331)</name>
    <dbReference type="NCBI Taxonomy" id="1005048"/>
    <lineage>
        <taxon>Bacteria</taxon>
        <taxon>Pseudomonadati</taxon>
        <taxon>Pseudomonadota</taxon>
        <taxon>Betaproteobacteria</taxon>
        <taxon>Burkholderiales</taxon>
        <taxon>Oxalobacteraceae</taxon>
        <taxon>Collimonas</taxon>
    </lineage>
</organism>
<dbReference type="PROSITE" id="PS50894">
    <property type="entry name" value="HPT"/>
    <property type="match status" value="1"/>
</dbReference>
<dbReference type="EMBL" id="CP002745">
    <property type="protein sequence ID" value="AEK62198.1"/>
    <property type="molecule type" value="Genomic_DNA"/>
</dbReference>
<comment type="function">
    <text evidence="8">Involved in the transmission of sensory signals from the chemoreceptors to the flagellar motors. CheA is autophosphorylated; it can transfer its phosphate group to either CheB or CheY.</text>
</comment>
<dbReference type="InterPro" id="IPR005467">
    <property type="entry name" value="His_kinase_dom"/>
</dbReference>
<evidence type="ECO:0000256" key="3">
    <source>
        <dbReference type="ARBA" id="ARBA00021495"/>
    </source>
</evidence>